<proteinExistence type="predicted"/>
<evidence type="ECO:0000256" key="1">
    <source>
        <dbReference type="ARBA" id="ARBA00022603"/>
    </source>
</evidence>
<dbReference type="Gene3D" id="3.40.50.150">
    <property type="entry name" value="Vaccinia Virus protein VP39"/>
    <property type="match status" value="1"/>
</dbReference>
<reference evidence="4" key="1">
    <citation type="journal article" date="2014" name="Front. Microbiol.">
        <title>High frequency of phylogenetically diverse reductive dehalogenase-homologous genes in deep subseafloor sedimentary metagenomes.</title>
        <authorList>
            <person name="Kawai M."/>
            <person name="Futagami T."/>
            <person name="Toyoda A."/>
            <person name="Takaki Y."/>
            <person name="Nishi S."/>
            <person name="Hori S."/>
            <person name="Arai W."/>
            <person name="Tsubouchi T."/>
            <person name="Morono Y."/>
            <person name="Uchiyama I."/>
            <person name="Ito T."/>
            <person name="Fujiyama A."/>
            <person name="Inagaki F."/>
            <person name="Takami H."/>
        </authorList>
    </citation>
    <scope>NUCLEOTIDE SEQUENCE</scope>
    <source>
        <strain evidence="4">Expedition CK06-06</strain>
    </source>
</reference>
<dbReference type="PANTHER" id="PTHR13370:SF24">
    <property type="entry name" value="TYPE III RESTRICTION-MODIFICATION ENZYME STYLTI MOD SUBUNIT"/>
    <property type="match status" value="1"/>
</dbReference>
<gene>
    <name evidence="4" type="ORF">S12H4_37099</name>
</gene>
<dbReference type="GO" id="GO:0008170">
    <property type="term" value="F:N-methyltransferase activity"/>
    <property type="evidence" value="ECO:0007669"/>
    <property type="project" value="InterPro"/>
</dbReference>
<dbReference type="GO" id="GO:0003677">
    <property type="term" value="F:DNA binding"/>
    <property type="evidence" value="ECO:0007669"/>
    <property type="project" value="InterPro"/>
</dbReference>
<dbReference type="GO" id="GO:0005737">
    <property type="term" value="C:cytoplasm"/>
    <property type="evidence" value="ECO:0007669"/>
    <property type="project" value="TreeGrafter"/>
</dbReference>
<evidence type="ECO:0000259" key="3">
    <source>
        <dbReference type="Pfam" id="PF01555"/>
    </source>
</evidence>
<feature type="domain" description="DNA methylase N-4/N-6" evidence="3">
    <location>
        <begin position="14"/>
        <end position="101"/>
    </location>
</feature>
<dbReference type="PRINTS" id="PR00508">
    <property type="entry name" value="S21N4MTFRASE"/>
</dbReference>
<organism evidence="4">
    <name type="scientific">marine sediment metagenome</name>
    <dbReference type="NCBI Taxonomy" id="412755"/>
    <lineage>
        <taxon>unclassified sequences</taxon>
        <taxon>metagenomes</taxon>
        <taxon>ecological metagenomes</taxon>
    </lineage>
</organism>
<evidence type="ECO:0000313" key="4">
    <source>
        <dbReference type="EMBL" id="GAI96530.1"/>
    </source>
</evidence>
<dbReference type="InterPro" id="IPR029063">
    <property type="entry name" value="SAM-dependent_MTases_sf"/>
</dbReference>
<keyword evidence="1" id="KW-0489">Methyltransferase</keyword>
<evidence type="ECO:0000256" key="2">
    <source>
        <dbReference type="ARBA" id="ARBA00022679"/>
    </source>
</evidence>
<dbReference type="Pfam" id="PF01555">
    <property type="entry name" value="N6_N4_Mtase"/>
    <property type="match status" value="1"/>
</dbReference>
<dbReference type="InterPro" id="IPR001091">
    <property type="entry name" value="RM_Methyltransferase"/>
</dbReference>
<accession>X1U9K7</accession>
<sequence>MVDGVLKNAKDEKGHVIYRVVKDKKMDDVWKIPCMQPASKEWTGFPTQKHHDLLERIIKIGSNEGDLVADFFCGSGTTLLVADKLNRRWIGSDISEYSIYLTRKRLLNYRKI</sequence>
<name>X1U9K7_9ZZZZ</name>
<keyword evidence="2" id="KW-0808">Transferase</keyword>
<protein>
    <recommendedName>
        <fullName evidence="3">DNA methylase N-4/N-6 domain-containing protein</fullName>
    </recommendedName>
</protein>
<dbReference type="GO" id="GO:0032259">
    <property type="term" value="P:methylation"/>
    <property type="evidence" value="ECO:0007669"/>
    <property type="project" value="UniProtKB-KW"/>
</dbReference>
<comment type="caution">
    <text evidence="4">The sequence shown here is derived from an EMBL/GenBank/DDBJ whole genome shotgun (WGS) entry which is preliminary data.</text>
</comment>
<dbReference type="PANTHER" id="PTHR13370">
    <property type="entry name" value="RNA METHYLASE-RELATED"/>
    <property type="match status" value="1"/>
</dbReference>
<dbReference type="SUPFAM" id="SSF53335">
    <property type="entry name" value="S-adenosyl-L-methionine-dependent methyltransferases"/>
    <property type="match status" value="1"/>
</dbReference>
<dbReference type="EMBL" id="BARW01022184">
    <property type="protein sequence ID" value="GAI96530.1"/>
    <property type="molecule type" value="Genomic_DNA"/>
</dbReference>
<dbReference type="AlphaFoldDB" id="X1U9K7"/>
<dbReference type="InterPro" id="IPR002941">
    <property type="entry name" value="DNA_methylase_N4/N6"/>
</dbReference>